<sequence length="185" mass="20430">MSETSVHIVEYDPAWPTLAGDAVAELRATLPQEIVEIEHIGSTAVPGLAAKPVIDLMAATPDLETVSRREDALQDLGYRPHTNGMVDRLLYFRTAGGVRTHILHVVTLASWPTRNQRIFRDYLRNHPLDAQRYGQLKRAIATAGTPGDDYTKAKTALIQEIVDRARTELGLLPEPVWEKPASTGS</sequence>
<dbReference type="EMBL" id="JADBEM010000001">
    <property type="protein sequence ID" value="MBE1604286.1"/>
    <property type="molecule type" value="Genomic_DNA"/>
</dbReference>
<dbReference type="SUPFAM" id="SSF81301">
    <property type="entry name" value="Nucleotidyltransferase"/>
    <property type="match status" value="1"/>
</dbReference>
<dbReference type="PANTHER" id="PTHR34822">
    <property type="entry name" value="GRPB DOMAIN PROTEIN (AFU_ORTHOLOGUE AFUA_1G01530)"/>
    <property type="match status" value="1"/>
</dbReference>
<accession>A0A927MQ30</accession>
<dbReference type="PANTHER" id="PTHR34822:SF1">
    <property type="entry name" value="GRPB FAMILY PROTEIN"/>
    <property type="match status" value="1"/>
</dbReference>
<gene>
    <name evidence="1" type="ORF">HEB94_001134</name>
</gene>
<evidence type="ECO:0000313" key="2">
    <source>
        <dbReference type="Proteomes" id="UP000638648"/>
    </source>
</evidence>
<organism evidence="1 2">
    <name type="scientific">Actinopolymorpha pittospori</name>
    <dbReference type="NCBI Taxonomy" id="648752"/>
    <lineage>
        <taxon>Bacteria</taxon>
        <taxon>Bacillati</taxon>
        <taxon>Actinomycetota</taxon>
        <taxon>Actinomycetes</taxon>
        <taxon>Propionibacteriales</taxon>
        <taxon>Actinopolymorphaceae</taxon>
        <taxon>Actinopolymorpha</taxon>
    </lineage>
</organism>
<dbReference type="AlphaFoldDB" id="A0A927MQ30"/>
<dbReference type="Gene3D" id="3.30.460.10">
    <property type="entry name" value="Beta Polymerase, domain 2"/>
    <property type="match status" value="1"/>
</dbReference>
<dbReference type="Pfam" id="PF04229">
    <property type="entry name" value="GrpB"/>
    <property type="match status" value="1"/>
</dbReference>
<reference evidence="1" key="1">
    <citation type="submission" date="2020-10" db="EMBL/GenBank/DDBJ databases">
        <title>Sequencing the genomes of 1000 actinobacteria strains.</title>
        <authorList>
            <person name="Klenk H.-P."/>
        </authorList>
    </citation>
    <scope>NUCLEOTIDE SEQUENCE</scope>
    <source>
        <strain evidence="1">DSM 45354</strain>
    </source>
</reference>
<proteinExistence type="predicted"/>
<dbReference type="Proteomes" id="UP000638648">
    <property type="component" value="Unassembled WGS sequence"/>
</dbReference>
<dbReference type="InterPro" id="IPR043519">
    <property type="entry name" value="NT_sf"/>
</dbReference>
<evidence type="ECO:0000313" key="1">
    <source>
        <dbReference type="EMBL" id="MBE1604286.1"/>
    </source>
</evidence>
<name>A0A927MQ30_9ACTN</name>
<dbReference type="RefSeq" id="WP_202896144.1">
    <property type="nucleotide sequence ID" value="NZ_BAABJL010000145.1"/>
</dbReference>
<dbReference type="InterPro" id="IPR007344">
    <property type="entry name" value="GrpB/CoaE"/>
</dbReference>
<protein>
    <submittedName>
        <fullName evidence="1">GrpB-like predicted nucleotidyltransferase (UPF0157 family)</fullName>
    </submittedName>
</protein>
<comment type="caution">
    <text evidence="1">The sequence shown here is derived from an EMBL/GenBank/DDBJ whole genome shotgun (WGS) entry which is preliminary data.</text>
</comment>
<keyword evidence="2" id="KW-1185">Reference proteome</keyword>